<sequence length="44" mass="5147">MYEIVFMPSTLYKMIDGILSWSNKVLLFLSDYLYMGSYIVSNTV</sequence>
<gene>
    <name evidence="1" type="ORF">VPAL9027_02296</name>
</gene>
<keyword evidence="2" id="KW-1185">Reference proteome</keyword>
<organism evidence="1 2">
    <name type="scientific">Vibrio palustris</name>
    <dbReference type="NCBI Taxonomy" id="1918946"/>
    <lineage>
        <taxon>Bacteria</taxon>
        <taxon>Pseudomonadati</taxon>
        <taxon>Pseudomonadota</taxon>
        <taxon>Gammaproteobacteria</taxon>
        <taxon>Vibrionales</taxon>
        <taxon>Vibrionaceae</taxon>
        <taxon>Vibrio</taxon>
    </lineage>
</organism>
<proteinExistence type="predicted"/>
<name>A0A1R4B5W9_9VIBR</name>
<reference evidence="1 2" key="1">
    <citation type="submission" date="2017-02" db="EMBL/GenBank/DDBJ databases">
        <authorList>
            <person name="Peterson S.W."/>
        </authorList>
    </citation>
    <scope>NUCLEOTIDE SEQUENCE [LARGE SCALE GENOMIC DNA]</scope>
    <source>
        <strain evidence="1 2">CECT 9027</strain>
    </source>
</reference>
<dbReference type="EMBL" id="FUFT01000005">
    <property type="protein sequence ID" value="SJL84314.1"/>
    <property type="molecule type" value="Genomic_DNA"/>
</dbReference>
<dbReference type="Proteomes" id="UP000189475">
    <property type="component" value="Unassembled WGS sequence"/>
</dbReference>
<accession>A0A1R4B5W9</accession>
<evidence type="ECO:0000313" key="2">
    <source>
        <dbReference type="Proteomes" id="UP000189475"/>
    </source>
</evidence>
<dbReference type="AlphaFoldDB" id="A0A1R4B5W9"/>
<evidence type="ECO:0000313" key="1">
    <source>
        <dbReference type="EMBL" id="SJL84314.1"/>
    </source>
</evidence>
<protein>
    <submittedName>
        <fullName evidence="1">Uncharacterized protein</fullName>
    </submittedName>
</protein>